<evidence type="ECO:0000256" key="10">
    <source>
        <dbReference type="SAM" id="MobiDB-lite"/>
    </source>
</evidence>
<evidence type="ECO:0000313" key="13">
    <source>
        <dbReference type="Proteomes" id="UP000250235"/>
    </source>
</evidence>
<name>A0A2Z7C3U5_9LAMI</name>
<feature type="region of interest" description="Disordered" evidence="10">
    <location>
        <begin position="139"/>
        <end position="171"/>
    </location>
</feature>
<dbReference type="SUPFAM" id="SSF57850">
    <property type="entry name" value="RING/U-box"/>
    <property type="match status" value="1"/>
</dbReference>
<dbReference type="InterPro" id="IPR001841">
    <property type="entry name" value="Znf_RING"/>
</dbReference>
<gene>
    <name evidence="12" type="ORF">F511_10303</name>
</gene>
<evidence type="ECO:0000259" key="11">
    <source>
        <dbReference type="PROSITE" id="PS50089"/>
    </source>
</evidence>
<dbReference type="PROSITE" id="PS50089">
    <property type="entry name" value="ZF_RING_2"/>
    <property type="match status" value="1"/>
</dbReference>
<keyword evidence="8" id="KW-0862">Zinc</keyword>
<protein>
    <recommendedName>
        <fullName evidence="3">RING-type E3 ubiquitin transferase</fullName>
        <ecNumber evidence="3">2.3.2.27</ecNumber>
    </recommendedName>
</protein>
<dbReference type="InterPro" id="IPR045191">
    <property type="entry name" value="MBR1/2-like"/>
</dbReference>
<dbReference type="InterPro" id="IPR013083">
    <property type="entry name" value="Znf_RING/FYVE/PHD"/>
</dbReference>
<evidence type="ECO:0000256" key="9">
    <source>
        <dbReference type="PROSITE-ProRule" id="PRU00175"/>
    </source>
</evidence>
<evidence type="ECO:0000256" key="5">
    <source>
        <dbReference type="ARBA" id="ARBA00022723"/>
    </source>
</evidence>
<dbReference type="Pfam" id="PF13639">
    <property type="entry name" value="zf-RING_2"/>
    <property type="match status" value="1"/>
</dbReference>
<evidence type="ECO:0000256" key="4">
    <source>
        <dbReference type="ARBA" id="ARBA00022679"/>
    </source>
</evidence>
<feature type="compositionally biased region" description="Polar residues" evidence="10">
    <location>
        <begin position="139"/>
        <end position="157"/>
    </location>
</feature>
<proteinExistence type="predicted"/>
<dbReference type="GO" id="GO:0043161">
    <property type="term" value="P:proteasome-mediated ubiquitin-dependent protein catabolic process"/>
    <property type="evidence" value="ECO:0007669"/>
    <property type="project" value="UniProtKB-ARBA"/>
</dbReference>
<comment type="catalytic activity">
    <reaction evidence="1">
        <text>S-ubiquitinyl-[E2 ubiquitin-conjugating enzyme]-L-cysteine + [acceptor protein]-L-lysine = [E2 ubiquitin-conjugating enzyme]-L-cysteine + N(6)-ubiquitinyl-[acceptor protein]-L-lysine.</text>
        <dbReference type="EC" id="2.3.2.27"/>
    </reaction>
</comment>
<reference evidence="12 13" key="1">
    <citation type="journal article" date="2015" name="Proc. Natl. Acad. Sci. U.S.A.">
        <title>The resurrection genome of Boea hygrometrica: A blueprint for survival of dehydration.</title>
        <authorList>
            <person name="Xiao L."/>
            <person name="Yang G."/>
            <person name="Zhang L."/>
            <person name="Yang X."/>
            <person name="Zhao S."/>
            <person name="Ji Z."/>
            <person name="Zhou Q."/>
            <person name="Hu M."/>
            <person name="Wang Y."/>
            <person name="Chen M."/>
            <person name="Xu Y."/>
            <person name="Jin H."/>
            <person name="Xiao X."/>
            <person name="Hu G."/>
            <person name="Bao F."/>
            <person name="Hu Y."/>
            <person name="Wan P."/>
            <person name="Li L."/>
            <person name="Deng X."/>
            <person name="Kuang T."/>
            <person name="Xiang C."/>
            <person name="Zhu J.K."/>
            <person name="Oliver M.J."/>
            <person name="He Y."/>
        </authorList>
    </citation>
    <scope>NUCLEOTIDE SEQUENCE [LARGE SCALE GENOMIC DNA]</scope>
    <source>
        <strain evidence="13">cv. XS01</strain>
    </source>
</reference>
<keyword evidence="13" id="KW-1185">Reference proteome</keyword>
<dbReference type="FunFam" id="3.30.40.10:FF:000309">
    <property type="entry name" value="E3 ubiquitin-protein ligase MBR2"/>
    <property type="match status" value="1"/>
</dbReference>
<dbReference type="GO" id="GO:0008270">
    <property type="term" value="F:zinc ion binding"/>
    <property type="evidence" value="ECO:0007669"/>
    <property type="project" value="UniProtKB-KW"/>
</dbReference>
<evidence type="ECO:0000256" key="3">
    <source>
        <dbReference type="ARBA" id="ARBA00012483"/>
    </source>
</evidence>
<evidence type="ECO:0000313" key="12">
    <source>
        <dbReference type="EMBL" id="KZV41169.1"/>
    </source>
</evidence>
<keyword evidence="5" id="KW-0479">Metal-binding</keyword>
<dbReference type="GO" id="GO:0061630">
    <property type="term" value="F:ubiquitin protein ligase activity"/>
    <property type="evidence" value="ECO:0007669"/>
    <property type="project" value="UniProtKB-EC"/>
</dbReference>
<sequence>MQGERSSLDSFPETIDLNQGSIPNDSSMDHSSSWDNLVNPVENRLSNYMAASSGSNISSTNAVSSRAQNFSGWDQGESSSSANNPHERTYDHSRVRLGWSSSFGPLSETDARADNLSFEPSDFRTTSYVGNQVTGISPRMQSYSSNFGSQDATSSHGSMRESDGHGSVGASLPHNLYKSGQSEAVRTSNVHASSSIAAASGGSSSFFEINNASGPSTGPWGSSCKRKTVEGNSGQFCHGGSSSSNHPVENLKQNHVHGCYSGQGSLSISSEPLNLSLANRSEQLNSRGVGMSRATPAAFSSPSVPGIPESAGRNPVGRSNTSHHDLVGFDAFRATHLRRPTAYATQPLPRPFSSGEPLESRSSVVPPISPGNTLNQSHIVPVSEDLGTHPYPWNRSFGTRGGSSPRTFVPSGERGSTVHDEVNARSSLRNNPDFPMLLSVPEARNIAQDQIDWSFAPGTSTSSRNHSFSSRVGPGSGARAPPVILLPHQIQRSQAHQRFAEYLPWNPTPRIESDSGVRRSPFVPFPSASFSADEAPSTSLGQHQSVQRPAAFSIDTTSDDANGWHALAAVEGRHRLIRQVLNAMRRGVHLQPEELLALEERIGNVSTGLSEQKILASMKQRKYRAFGVALNLEPCCICQEEYIDGDDIGISDCGHEFHVKCIKQWLTLKNLCPICKTTALEV</sequence>
<evidence type="ECO:0000256" key="1">
    <source>
        <dbReference type="ARBA" id="ARBA00000900"/>
    </source>
</evidence>
<dbReference type="AlphaFoldDB" id="A0A2Z7C3U5"/>
<feature type="region of interest" description="Disordered" evidence="10">
    <location>
        <begin position="1"/>
        <end position="37"/>
    </location>
</feature>
<feature type="region of interest" description="Disordered" evidence="10">
    <location>
        <begin position="344"/>
        <end position="376"/>
    </location>
</feature>
<feature type="region of interest" description="Disordered" evidence="10">
    <location>
        <begin position="70"/>
        <end position="89"/>
    </location>
</feature>
<keyword evidence="4" id="KW-0808">Transferase</keyword>
<keyword evidence="7" id="KW-0833">Ubl conjugation pathway</keyword>
<feature type="compositionally biased region" description="Polar residues" evidence="10">
    <location>
        <begin position="70"/>
        <end position="84"/>
    </location>
</feature>
<keyword evidence="6 9" id="KW-0863">Zinc-finger</keyword>
<comment type="pathway">
    <text evidence="2">Protein modification; protein ubiquitination.</text>
</comment>
<dbReference type="EC" id="2.3.2.27" evidence="3"/>
<evidence type="ECO:0000256" key="6">
    <source>
        <dbReference type="ARBA" id="ARBA00022771"/>
    </source>
</evidence>
<feature type="compositionally biased region" description="Polar residues" evidence="10">
    <location>
        <begin position="16"/>
        <end position="36"/>
    </location>
</feature>
<feature type="domain" description="RING-type" evidence="11">
    <location>
        <begin position="635"/>
        <end position="676"/>
    </location>
</feature>
<accession>A0A2Z7C3U5</accession>
<dbReference type="Gene3D" id="3.30.40.10">
    <property type="entry name" value="Zinc/RING finger domain, C3HC4 (zinc finger)"/>
    <property type="match status" value="1"/>
</dbReference>
<evidence type="ECO:0000256" key="8">
    <source>
        <dbReference type="ARBA" id="ARBA00022833"/>
    </source>
</evidence>
<dbReference type="Proteomes" id="UP000250235">
    <property type="component" value="Unassembled WGS sequence"/>
</dbReference>
<dbReference type="SMART" id="SM00184">
    <property type="entry name" value="RING"/>
    <property type="match status" value="1"/>
</dbReference>
<feature type="region of interest" description="Disordered" evidence="10">
    <location>
        <begin position="396"/>
        <end position="418"/>
    </location>
</feature>
<dbReference type="PANTHER" id="PTHR22937">
    <property type="entry name" value="E3 UBIQUITIN-PROTEIN LIGASE RNF165"/>
    <property type="match status" value="1"/>
</dbReference>
<evidence type="ECO:0000256" key="2">
    <source>
        <dbReference type="ARBA" id="ARBA00004906"/>
    </source>
</evidence>
<feature type="region of interest" description="Disordered" evidence="10">
    <location>
        <begin position="454"/>
        <end position="481"/>
    </location>
</feature>
<dbReference type="GO" id="GO:0010228">
    <property type="term" value="P:vegetative to reproductive phase transition of meristem"/>
    <property type="evidence" value="ECO:0007669"/>
    <property type="project" value="UniProtKB-ARBA"/>
</dbReference>
<dbReference type="EMBL" id="KQ999821">
    <property type="protein sequence ID" value="KZV41169.1"/>
    <property type="molecule type" value="Genomic_DNA"/>
</dbReference>
<organism evidence="12 13">
    <name type="scientific">Dorcoceras hygrometricum</name>
    <dbReference type="NCBI Taxonomy" id="472368"/>
    <lineage>
        <taxon>Eukaryota</taxon>
        <taxon>Viridiplantae</taxon>
        <taxon>Streptophyta</taxon>
        <taxon>Embryophyta</taxon>
        <taxon>Tracheophyta</taxon>
        <taxon>Spermatophyta</taxon>
        <taxon>Magnoliopsida</taxon>
        <taxon>eudicotyledons</taxon>
        <taxon>Gunneridae</taxon>
        <taxon>Pentapetalae</taxon>
        <taxon>asterids</taxon>
        <taxon>lamiids</taxon>
        <taxon>Lamiales</taxon>
        <taxon>Gesneriaceae</taxon>
        <taxon>Didymocarpoideae</taxon>
        <taxon>Trichosporeae</taxon>
        <taxon>Loxocarpinae</taxon>
        <taxon>Dorcoceras</taxon>
    </lineage>
</organism>
<evidence type="ECO:0000256" key="7">
    <source>
        <dbReference type="ARBA" id="ARBA00022786"/>
    </source>
</evidence>
<feature type="region of interest" description="Disordered" evidence="10">
    <location>
        <begin position="292"/>
        <end position="322"/>
    </location>
</feature>
<dbReference type="OrthoDB" id="8062037at2759"/>
<feature type="compositionally biased region" description="Low complexity" evidence="10">
    <location>
        <begin position="459"/>
        <end position="471"/>
    </location>
</feature>
<dbReference type="PANTHER" id="PTHR22937:SF224">
    <property type="entry name" value="E3 UBIQUITIN-PROTEIN LIGASE MBR1-RELATED"/>
    <property type="match status" value="1"/>
</dbReference>